<evidence type="ECO:0000256" key="3">
    <source>
        <dbReference type="ARBA" id="ARBA00022912"/>
    </source>
</evidence>
<dbReference type="Pfam" id="PF00782">
    <property type="entry name" value="DSPc"/>
    <property type="match status" value="1"/>
</dbReference>
<evidence type="ECO:0008006" key="9">
    <source>
        <dbReference type="Google" id="ProtNLM"/>
    </source>
</evidence>
<evidence type="ECO:0000256" key="1">
    <source>
        <dbReference type="ARBA" id="ARBA00008601"/>
    </source>
</evidence>
<comment type="similarity">
    <text evidence="1">Belongs to the protein-tyrosine phosphatase family. Non-receptor class dual specificity subfamily.</text>
</comment>
<evidence type="ECO:0000256" key="4">
    <source>
        <dbReference type="ARBA" id="ARBA00047761"/>
    </source>
</evidence>
<gene>
    <name evidence="8" type="ORF">TVY486_1108680</name>
</gene>
<dbReference type="AlphaFoldDB" id="G0UC36"/>
<evidence type="ECO:0000256" key="5">
    <source>
        <dbReference type="ARBA" id="ARBA00048336"/>
    </source>
</evidence>
<reference evidence="8" key="1">
    <citation type="journal article" date="2012" name="Proc. Natl. Acad. Sci. U.S.A.">
        <title>Antigenic diversity is generated by distinct evolutionary mechanisms in African trypanosome species.</title>
        <authorList>
            <person name="Jackson A.P."/>
            <person name="Berry A."/>
            <person name="Aslett M."/>
            <person name="Allison H.C."/>
            <person name="Burton P."/>
            <person name="Vavrova-Anderson J."/>
            <person name="Brown R."/>
            <person name="Browne H."/>
            <person name="Corton N."/>
            <person name="Hauser H."/>
            <person name="Gamble J."/>
            <person name="Gilderthorp R."/>
            <person name="Marcello L."/>
            <person name="McQuillan J."/>
            <person name="Otto T.D."/>
            <person name="Quail M.A."/>
            <person name="Sanders M.J."/>
            <person name="van Tonder A."/>
            <person name="Ginger M.L."/>
            <person name="Field M.C."/>
            <person name="Barry J.D."/>
            <person name="Hertz-Fowler C."/>
            <person name="Berriman M."/>
        </authorList>
    </citation>
    <scope>NUCLEOTIDE SEQUENCE</scope>
    <source>
        <strain evidence="8">Y486</strain>
    </source>
</reference>
<dbReference type="GO" id="GO:0005829">
    <property type="term" value="C:cytosol"/>
    <property type="evidence" value="ECO:0007669"/>
    <property type="project" value="TreeGrafter"/>
</dbReference>
<feature type="domain" description="Tyrosine specific protein phosphatases" evidence="7">
    <location>
        <begin position="139"/>
        <end position="201"/>
    </location>
</feature>
<evidence type="ECO:0000256" key="2">
    <source>
        <dbReference type="ARBA" id="ARBA00022801"/>
    </source>
</evidence>
<dbReference type="EMBL" id="HE573027">
    <property type="protein sequence ID" value="CCC53384.1"/>
    <property type="molecule type" value="Genomic_DNA"/>
</dbReference>
<dbReference type="InterPro" id="IPR000387">
    <property type="entry name" value="Tyr_Pase_dom"/>
</dbReference>
<keyword evidence="2" id="KW-0378">Hydrolase</keyword>
<dbReference type="CDD" id="cd14498">
    <property type="entry name" value="DSP"/>
    <property type="match status" value="1"/>
</dbReference>
<keyword evidence="3" id="KW-0904">Protein phosphatase</keyword>
<feature type="domain" description="Tyrosine-protein phosphatase" evidence="6">
    <location>
        <begin position="30"/>
        <end position="222"/>
    </location>
</feature>
<dbReference type="GO" id="GO:0004725">
    <property type="term" value="F:protein tyrosine phosphatase activity"/>
    <property type="evidence" value="ECO:0007669"/>
    <property type="project" value="TreeGrafter"/>
</dbReference>
<dbReference type="SMART" id="SM00195">
    <property type="entry name" value="DSPc"/>
    <property type="match status" value="1"/>
</dbReference>
<dbReference type="InterPro" id="IPR020422">
    <property type="entry name" value="TYR_PHOSPHATASE_DUAL_dom"/>
</dbReference>
<dbReference type="PROSITE" id="PS50056">
    <property type="entry name" value="TYR_PHOSPHATASE_2"/>
    <property type="match status" value="1"/>
</dbReference>
<dbReference type="PANTHER" id="PTHR45948:SF5">
    <property type="entry name" value="SPECIFICITY PROTEIN PHOSPHATASE, PUTATIVE-RELATED"/>
    <property type="match status" value="1"/>
</dbReference>
<name>G0UC36_TRYVY</name>
<organism evidence="8">
    <name type="scientific">Trypanosoma vivax (strain Y486)</name>
    <dbReference type="NCBI Taxonomy" id="1055687"/>
    <lineage>
        <taxon>Eukaryota</taxon>
        <taxon>Discoba</taxon>
        <taxon>Euglenozoa</taxon>
        <taxon>Kinetoplastea</taxon>
        <taxon>Metakinetoplastina</taxon>
        <taxon>Trypanosomatida</taxon>
        <taxon>Trypanosomatidae</taxon>
        <taxon>Trypanosoma</taxon>
        <taxon>Duttonella</taxon>
    </lineage>
</organism>
<dbReference type="GO" id="GO:0004722">
    <property type="term" value="F:protein serine/threonine phosphatase activity"/>
    <property type="evidence" value="ECO:0007669"/>
    <property type="project" value="UniProtKB-EC"/>
</dbReference>
<accession>G0UC36</accession>
<evidence type="ECO:0000259" key="6">
    <source>
        <dbReference type="PROSITE" id="PS50054"/>
    </source>
</evidence>
<dbReference type="InterPro" id="IPR000340">
    <property type="entry name" value="Dual-sp_phosphatase_cat-dom"/>
</dbReference>
<dbReference type="OMA" id="FEAIYVK"/>
<protein>
    <recommendedName>
        <fullName evidence="9">Dual specificity protein phosphatase</fullName>
    </recommendedName>
</protein>
<dbReference type="InterPro" id="IPR029021">
    <property type="entry name" value="Prot-tyrosine_phosphatase-like"/>
</dbReference>
<dbReference type="SUPFAM" id="SSF52799">
    <property type="entry name" value="(Phosphotyrosine protein) phosphatases II"/>
    <property type="match status" value="1"/>
</dbReference>
<dbReference type="Gene3D" id="3.90.190.10">
    <property type="entry name" value="Protein tyrosine phosphatase superfamily"/>
    <property type="match status" value="1"/>
</dbReference>
<dbReference type="VEuPathDB" id="TriTrypDB:TvY486_1108680"/>
<comment type="catalytic activity">
    <reaction evidence="4">
        <text>O-phospho-L-seryl-[protein] + H2O = L-seryl-[protein] + phosphate</text>
        <dbReference type="Rhea" id="RHEA:20629"/>
        <dbReference type="Rhea" id="RHEA-COMP:9863"/>
        <dbReference type="Rhea" id="RHEA-COMP:11604"/>
        <dbReference type="ChEBI" id="CHEBI:15377"/>
        <dbReference type="ChEBI" id="CHEBI:29999"/>
        <dbReference type="ChEBI" id="CHEBI:43474"/>
        <dbReference type="ChEBI" id="CHEBI:83421"/>
        <dbReference type="EC" id="3.1.3.16"/>
    </reaction>
</comment>
<evidence type="ECO:0000259" key="7">
    <source>
        <dbReference type="PROSITE" id="PS50056"/>
    </source>
</evidence>
<dbReference type="PROSITE" id="PS50054">
    <property type="entry name" value="TYR_PHOSPHATASE_DUAL"/>
    <property type="match status" value="1"/>
</dbReference>
<comment type="catalytic activity">
    <reaction evidence="5">
        <text>O-phospho-L-threonyl-[protein] + H2O = L-threonyl-[protein] + phosphate</text>
        <dbReference type="Rhea" id="RHEA:47004"/>
        <dbReference type="Rhea" id="RHEA-COMP:11060"/>
        <dbReference type="Rhea" id="RHEA-COMP:11605"/>
        <dbReference type="ChEBI" id="CHEBI:15377"/>
        <dbReference type="ChEBI" id="CHEBI:30013"/>
        <dbReference type="ChEBI" id="CHEBI:43474"/>
        <dbReference type="ChEBI" id="CHEBI:61977"/>
        <dbReference type="EC" id="3.1.3.16"/>
    </reaction>
</comment>
<sequence>MKLDRVSWTQPTVLVPCAIKVQSDEDSWTALSEVFTGLFLTCEKTARDCIEARNRDIALILTLNGESNLGPYRVLQYCTESHHFLYRTIASFDDFATELDDYTASGCLESTQSKKIFIRSVAAEDDPIYDIGSHFAEMCTLIEVVMANRRRLPANAIYKPNVLAHCLVGVSRSASIVAAYIMKRFKYPRDDALRVIKRCRPVICPNPGFCRQLFIWEKRGYHRFPDTLSASLSALEVCGIDDKLSFVRRQLTVLLQDSKFVSDRHFFGLVIAKAYKTDVELNTISTGIINTIDCLIADESYVDAPLLFHNVSEVVTSLIHYIPKLFNCLTIGAKILFDDCIYAEVLKCISKSGSEKHQTTVADALSLFMDAIYTRHLCQNPNNRPIALNSDGSVVGTLPEDMKLSFPILPFVAPYACGLLENAFPKYEPRGDTQTRECSFSTKDIFTDFIESLLKCSVAECSIEELPVVSHRQNTQGCHFLHGDMELQLLGSLAQGVDLPSAVDAYLADSSWDRNIDLFRFRRITGAVVGLHVLCESIDTFCMTHKITKPLDFGTYKTLVVWSEVASTVDKIQRAYASRHGEFFNFMDWIVNELAELTSCGIVTLRH</sequence>
<proteinExistence type="inferred from homology"/>
<evidence type="ECO:0000313" key="8">
    <source>
        <dbReference type="EMBL" id="CCC53384.1"/>
    </source>
</evidence>
<dbReference type="GO" id="GO:0007165">
    <property type="term" value="P:signal transduction"/>
    <property type="evidence" value="ECO:0007669"/>
    <property type="project" value="TreeGrafter"/>
</dbReference>
<dbReference type="PANTHER" id="PTHR45948">
    <property type="entry name" value="DUAL SPECIFICITY PROTEIN PHOSPHATASE DDB_G0269404-RELATED"/>
    <property type="match status" value="1"/>
</dbReference>